<dbReference type="Proteomes" id="UP000542973">
    <property type="component" value="Unassembled WGS sequence"/>
</dbReference>
<keyword evidence="5" id="KW-1185">Reference proteome</keyword>
<evidence type="ECO:0000313" key="3">
    <source>
        <dbReference type="EMBL" id="USE79341.1"/>
    </source>
</evidence>
<dbReference type="EMBL" id="JABEMD010000001">
    <property type="protein sequence ID" value="NNH09389.1"/>
    <property type="molecule type" value="Genomic_DNA"/>
</dbReference>
<feature type="region of interest" description="Disordered" evidence="1">
    <location>
        <begin position="48"/>
        <end position="71"/>
    </location>
</feature>
<dbReference type="EMBL" id="CP098736">
    <property type="protein sequence ID" value="USE79341.1"/>
    <property type="molecule type" value="Genomic_DNA"/>
</dbReference>
<evidence type="ECO:0000313" key="5">
    <source>
        <dbReference type="Proteomes" id="UP001056648"/>
    </source>
</evidence>
<evidence type="ECO:0000313" key="2">
    <source>
        <dbReference type="EMBL" id="NNH09389.1"/>
    </source>
</evidence>
<organism evidence="2 4">
    <name type="scientific">Cupriavidus gilardii</name>
    <dbReference type="NCBI Taxonomy" id="82541"/>
    <lineage>
        <taxon>Bacteria</taxon>
        <taxon>Pseudomonadati</taxon>
        <taxon>Pseudomonadota</taxon>
        <taxon>Betaproteobacteria</taxon>
        <taxon>Burkholderiales</taxon>
        <taxon>Burkholderiaceae</taxon>
        <taxon>Cupriavidus</taxon>
    </lineage>
</organism>
<reference evidence="2 4" key="1">
    <citation type="submission" date="2020-05" db="EMBL/GenBank/DDBJ databases">
        <title>MicrobeNet Type strains.</title>
        <authorList>
            <person name="Nicholson A.C."/>
        </authorList>
    </citation>
    <scope>NUCLEOTIDE SEQUENCE [LARGE SCALE GENOMIC DNA]</scope>
    <source>
        <strain evidence="2 4">ATCC 700815</strain>
    </source>
</reference>
<dbReference type="AlphaFoldDB" id="A0A6N1BEA5"/>
<dbReference type="GeneID" id="70689499"/>
<evidence type="ECO:0000313" key="4">
    <source>
        <dbReference type="Proteomes" id="UP000542973"/>
    </source>
</evidence>
<dbReference type="RefSeq" id="WP_053821332.1">
    <property type="nucleotide sequence ID" value="NZ_BAAAEB010000007.1"/>
</dbReference>
<proteinExistence type="predicted"/>
<sequence>MNVPSYEVGRVAALTVRLMRASGLSHDDAVAALDLACRMMDDDMAPRSAGPVRAGAVRPHAAANPVRPGRQ</sequence>
<name>A0A6N1BEA5_9BURK</name>
<evidence type="ECO:0000256" key="1">
    <source>
        <dbReference type="SAM" id="MobiDB-lite"/>
    </source>
</evidence>
<protein>
    <recommendedName>
        <fullName evidence="6">ANTAR domain-containing protein</fullName>
    </recommendedName>
</protein>
<gene>
    <name evidence="2" type="ORF">HLB16_00645</name>
    <name evidence="3" type="ORF">NDR89_22320</name>
</gene>
<dbReference type="Proteomes" id="UP001056648">
    <property type="component" value="Chromosome 2"/>
</dbReference>
<evidence type="ECO:0008006" key="6">
    <source>
        <dbReference type="Google" id="ProtNLM"/>
    </source>
</evidence>
<reference evidence="3" key="2">
    <citation type="submission" date="2022-06" db="EMBL/GenBank/DDBJ databases">
        <title>Complete genome sequence and characterization of Cupriavidus gilardii QJ1 isolated from contaminating cells.</title>
        <authorList>
            <person name="Qi J."/>
        </authorList>
    </citation>
    <scope>NUCLEOTIDE SEQUENCE</scope>
    <source>
        <strain evidence="3">QJ1</strain>
    </source>
</reference>
<accession>A0A6N1BEA5</accession>